<dbReference type="Gene3D" id="1.20.1740.10">
    <property type="entry name" value="Amino acid/polyamine transporter I"/>
    <property type="match status" value="1"/>
</dbReference>
<dbReference type="RefSeq" id="WP_012852072.1">
    <property type="nucleotide sequence ID" value="NC_013510.1"/>
</dbReference>
<dbReference type="InterPro" id="IPR053153">
    <property type="entry name" value="APC_K+_Transporter"/>
</dbReference>
<name>D1AC22_THECD</name>
<feature type="transmembrane region" description="Helical" evidence="6">
    <location>
        <begin position="62"/>
        <end position="84"/>
    </location>
</feature>
<gene>
    <name evidence="7" type="ordered locus">Tcur_1714</name>
</gene>
<dbReference type="KEGG" id="tcu:Tcur_1714"/>
<feature type="transmembrane region" description="Helical" evidence="6">
    <location>
        <begin position="328"/>
        <end position="353"/>
    </location>
</feature>
<dbReference type="PANTHER" id="PTHR47704:SF1">
    <property type="entry name" value="POTASSIUM TRANSPORTER KIMA"/>
    <property type="match status" value="1"/>
</dbReference>
<comment type="subcellular location">
    <subcellularLocation>
        <location evidence="1">Membrane</location>
        <topology evidence="1">Multi-pass membrane protein</topology>
    </subcellularLocation>
</comment>
<dbReference type="InterPro" id="IPR002293">
    <property type="entry name" value="AA/rel_permease1"/>
</dbReference>
<feature type="transmembrane region" description="Helical" evidence="6">
    <location>
        <begin position="262"/>
        <end position="283"/>
    </location>
</feature>
<feature type="transmembrane region" description="Helical" evidence="6">
    <location>
        <begin position="178"/>
        <end position="198"/>
    </location>
</feature>
<proteinExistence type="predicted"/>
<keyword evidence="4 6" id="KW-0472">Membrane</keyword>
<protein>
    <submittedName>
        <fullName evidence="7">Putative aminoacid/polyamine transporter, permease protein</fullName>
    </submittedName>
</protein>
<dbReference type="EMBL" id="CP001738">
    <property type="protein sequence ID" value="ACY97288.1"/>
    <property type="molecule type" value="Genomic_DNA"/>
</dbReference>
<sequence length="683" mass="73889">MSKVPDLVKRVLVGRALRSAQLREELLPKRIALPIFASDPLSSVAYAPQELLMMLALAGASFYAYGPWVALAIAALMAVVVASYRQNVRAYPSGGGDYEVAKTNLGSTAGLTVASALLVDYVLTVAVSVSSGVENAGSAFPFITEHKVAAALIIIALLTVMNLRGVREAGTLFALPTYAFVAGVLGMIAVGLFRLQVAGDELRAPTADLEIRAEQTELAGLAMLFLLLRAFSSGCAALTGVEAISNGVPAFRKPKSRNAATTLLMMGLIAITMFGGVIALALASQVRVAEHPAEDLLRDGRPVGEDYVQEPVLAQVAAAVFGHGSVPFLYIAVVTALTLFLAANTAYNGFPVLGSILARDGYMPRQLHTRGDRLAFSNGILTLAAMAALLVYAFRAEVTKLIQLYIVGVFVSFTLGQIGMVRHWNRLLRTETDLRERARMHRSRMINAVGGTVTGVVLVIVLITKFTHGAWIVCIAIPALFALMKGIRRHYDTVARELAPTGEDVALPARNHAIVLVSKLHKPTLRALAYARATRPSTLEAVTVAVDPAEVARLREEWEALDLPVPLKILDSPYREVTRPVLDYVRKVRRRSPRDVVTVFVPEYVVGHWWENLLHNQSALRMKTRLLFVPGVMVTSVPWQLASSDRLRKRRERAASGGVRRPYAGTPEADRTRAGGGIVSGRD</sequence>
<keyword evidence="8" id="KW-1185">Reference proteome</keyword>
<feature type="transmembrane region" description="Helical" evidence="6">
    <location>
        <begin position="218"/>
        <end position="241"/>
    </location>
</feature>
<dbReference type="Pfam" id="PF13520">
    <property type="entry name" value="AA_permease_2"/>
    <property type="match status" value="1"/>
</dbReference>
<accession>D1AC22</accession>
<dbReference type="AlphaFoldDB" id="D1AC22"/>
<evidence type="ECO:0000256" key="4">
    <source>
        <dbReference type="ARBA" id="ARBA00023136"/>
    </source>
</evidence>
<evidence type="ECO:0000256" key="6">
    <source>
        <dbReference type="SAM" id="Phobius"/>
    </source>
</evidence>
<feature type="transmembrane region" description="Helical" evidence="6">
    <location>
        <begin position="105"/>
        <end position="128"/>
    </location>
</feature>
<reference evidence="7 8" key="1">
    <citation type="journal article" date="2011" name="Stand. Genomic Sci.">
        <title>Complete genome sequence of Thermomonospora curvata type strain (B9).</title>
        <authorList>
            <person name="Chertkov O."/>
            <person name="Sikorski J."/>
            <person name="Nolan M."/>
            <person name="Lapidus A."/>
            <person name="Lucas S."/>
            <person name="Del Rio T.G."/>
            <person name="Tice H."/>
            <person name="Cheng J.F."/>
            <person name="Goodwin L."/>
            <person name="Pitluck S."/>
            <person name="Liolios K."/>
            <person name="Ivanova N."/>
            <person name="Mavromatis K."/>
            <person name="Mikhailova N."/>
            <person name="Ovchinnikova G."/>
            <person name="Pati A."/>
            <person name="Chen A."/>
            <person name="Palaniappan K."/>
            <person name="Djao O.D."/>
            <person name="Land M."/>
            <person name="Hauser L."/>
            <person name="Chang Y.J."/>
            <person name="Jeffries C.D."/>
            <person name="Brettin T."/>
            <person name="Han C."/>
            <person name="Detter J.C."/>
            <person name="Rohde M."/>
            <person name="Goker M."/>
            <person name="Woyke T."/>
            <person name="Bristow J."/>
            <person name="Eisen J.A."/>
            <person name="Markowitz V."/>
            <person name="Hugenholtz P."/>
            <person name="Klenk H.P."/>
            <person name="Kyrpides N.C."/>
        </authorList>
    </citation>
    <scope>NUCLEOTIDE SEQUENCE [LARGE SCALE GENOMIC DNA]</scope>
    <source>
        <strain evidence="8">ATCC 19995 / DSM 43183 / JCM 3096 / KCTC 9072 / NBRC 15933 / NCIMB 10081 / Henssen B9</strain>
    </source>
</reference>
<dbReference type="GO" id="GO:0016020">
    <property type="term" value="C:membrane"/>
    <property type="evidence" value="ECO:0007669"/>
    <property type="project" value="UniProtKB-SubCell"/>
</dbReference>
<feature type="transmembrane region" description="Helical" evidence="6">
    <location>
        <begin position="469"/>
        <end position="487"/>
    </location>
</feature>
<evidence type="ECO:0000256" key="3">
    <source>
        <dbReference type="ARBA" id="ARBA00022989"/>
    </source>
</evidence>
<evidence type="ECO:0000256" key="5">
    <source>
        <dbReference type="SAM" id="MobiDB-lite"/>
    </source>
</evidence>
<feature type="transmembrane region" description="Helical" evidence="6">
    <location>
        <begin position="148"/>
        <end position="166"/>
    </location>
</feature>
<feature type="region of interest" description="Disordered" evidence="5">
    <location>
        <begin position="650"/>
        <end position="683"/>
    </location>
</feature>
<feature type="transmembrane region" description="Helical" evidence="6">
    <location>
        <begin position="445"/>
        <end position="463"/>
    </location>
</feature>
<organism evidence="7 8">
    <name type="scientific">Thermomonospora curvata (strain ATCC 19995 / DSM 43183 / JCM 3096 / KCTC 9072 / NBRC 15933 / NCIMB 10081 / Henssen B9)</name>
    <dbReference type="NCBI Taxonomy" id="471852"/>
    <lineage>
        <taxon>Bacteria</taxon>
        <taxon>Bacillati</taxon>
        <taxon>Actinomycetota</taxon>
        <taxon>Actinomycetes</taxon>
        <taxon>Streptosporangiales</taxon>
        <taxon>Thermomonosporaceae</taxon>
        <taxon>Thermomonospora</taxon>
    </lineage>
</organism>
<evidence type="ECO:0000256" key="1">
    <source>
        <dbReference type="ARBA" id="ARBA00004141"/>
    </source>
</evidence>
<dbReference type="HOGENOM" id="CLU_017999_1_1_11"/>
<dbReference type="OrthoDB" id="9759676at2"/>
<feature type="transmembrane region" description="Helical" evidence="6">
    <location>
        <begin position="401"/>
        <end position="424"/>
    </location>
</feature>
<evidence type="ECO:0000313" key="7">
    <source>
        <dbReference type="EMBL" id="ACY97288.1"/>
    </source>
</evidence>
<keyword evidence="2 6" id="KW-0812">Transmembrane</keyword>
<keyword evidence="3 6" id="KW-1133">Transmembrane helix</keyword>
<feature type="compositionally biased region" description="Gly residues" evidence="5">
    <location>
        <begin position="674"/>
        <end position="683"/>
    </location>
</feature>
<dbReference type="eggNOG" id="COG0531">
    <property type="taxonomic scope" value="Bacteria"/>
</dbReference>
<dbReference type="Proteomes" id="UP000001918">
    <property type="component" value="Chromosome"/>
</dbReference>
<feature type="transmembrane region" description="Helical" evidence="6">
    <location>
        <begin position="374"/>
        <end position="395"/>
    </location>
</feature>
<dbReference type="GO" id="GO:0022857">
    <property type="term" value="F:transmembrane transporter activity"/>
    <property type="evidence" value="ECO:0007669"/>
    <property type="project" value="InterPro"/>
</dbReference>
<evidence type="ECO:0000256" key="2">
    <source>
        <dbReference type="ARBA" id="ARBA00022692"/>
    </source>
</evidence>
<evidence type="ECO:0000313" key="8">
    <source>
        <dbReference type="Proteomes" id="UP000001918"/>
    </source>
</evidence>
<dbReference type="PANTHER" id="PTHR47704">
    <property type="entry name" value="POTASSIUM TRANSPORTER KIMA"/>
    <property type="match status" value="1"/>
</dbReference>
<dbReference type="STRING" id="471852.Tcur_1714"/>